<dbReference type="AlphaFoldDB" id="A0A1D1W014"/>
<organism evidence="1 2">
    <name type="scientific">Ramazzottius varieornatus</name>
    <name type="common">Water bear</name>
    <name type="synonym">Tardigrade</name>
    <dbReference type="NCBI Taxonomy" id="947166"/>
    <lineage>
        <taxon>Eukaryota</taxon>
        <taxon>Metazoa</taxon>
        <taxon>Ecdysozoa</taxon>
        <taxon>Tardigrada</taxon>
        <taxon>Eutardigrada</taxon>
        <taxon>Parachela</taxon>
        <taxon>Hypsibioidea</taxon>
        <taxon>Ramazzottiidae</taxon>
        <taxon>Ramazzottius</taxon>
    </lineage>
</organism>
<gene>
    <name evidence="1" type="primary">RvY_16671-1</name>
    <name evidence="1" type="synonym">RvY_16671.1</name>
    <name evidence="1" type="ORF">RvY_16671</name>
</gene>
<sequence length="93" mass="10320">MGSVNPPALNLTIVSYILLPPVLLSSRPFNGPALDLGAERLRTVHNFNVTLKYIGSFNWSTVDGMVENTYLVSRYFAQEWDRNGVVVLHAPGM</sequence>
<protein>
    <submittedName>
        <fullName evidence="1">Uncharacterized protein</fullName>
    </submittedName>
</protein>
<proteinExistence type="predicted"/>
<evidence type="ECO:0000313" key="1">
    <source>
        <dbReference type="EMBL" id="GAV06731.1"/>
    </source>
</evidence>
<dbReference type="EMBL" id="BDGG01000014">
    <property type="protein sequence ID" value="GAV06731.1"/>
    <property type="molecule type" value="Genomic_DNA"/>
</dbReference>
<keyword evidence="2" id="KW-1185">Reference proteome</keyword>
<name>A0A1D1W014_RAMVA</name>
<reference evidence="1 2" key="1">
    <citation type="journal article" date="2016" name="Nat. Commun.">
        <title>Extremotolerant tardigrade genome and improved radiotolerance of human cultured cells by tardigrade-unique protein.</title>
        <authorList>
            <person name="Hashimoto T."/>
            <person name="Horikawa D.D."/>
            <person name="Saito Y."/>
            <person name="Kuwahara H."/>
            <person name="Kozuka-Hata H."/>
            <person name="Shin-I T."/>
            <person name="Minakuchi Y."/>
            <person name="Ohishi K."/>
            <person name="Motoyama A."/>
            <person name="Aizu T."/>
            <person name="Enomoto A."/>
            <person name="Kondo K."/>
            <person name="Tanaka S."/>
            <person name="Hara Y."/>
            <person name="Koshikawa S."/>
            <person name="Sagara H."/>
            <person name="Miura T."/>
            <person name="Yokobori S."/>
            <person name="Miyagawa K."/>
            <person name="Suzuki Y."/>
            <person name="Kubo T."/>
            <person name="Oyama M."/>
            <person name="Kohara Y."/>
            <person name="Fujiyama A."/>
            <person name="Arakawa K."/>
            <person name="Katayama T."/>
            <person name="Toyoda A."/>
            <person name="Kunieda T."/>
        </authorList>
    </citation>
    <scope>NUCLEOTIDE SEQUENCE [LARGE SCALE GENOMIC DNA]</scope>
    <source>
        <strain evidence="1 2">YOKOZUNA-1</strain>
    </source>
</reference>
<comment type="caution">
    <text evidence="1">The sequence shown here is derived from an EMBL/GenBank/DDBJ whole genome shotgun (WGS) entry which is preliminary data.</text>
</comment>
<evidence type="ECO:0000313" key="2">
    <source>
        <dbReference type="Proteomes" id="UP000186922"/>
    </source>
</evidence>
<dbReference type="Proteomes" id="UP000186922">
    <property type="component" value="Unassembled WGS sequence"/>
</dbReference>
<accession>A0A1D1W014</accession>